<reference evidence="2 3" key="1">
    <citation type="submission" date="2019-09" db="EMBL/GenBank/DDBJ databases">
        <authorList>
            <person name="Chandra G."/>
            <person name="Truman W A."/>
        </authorList>
    </citation>
    <scope>NUCLEOTIDE SEQUENCE [LARGE SCALE GENOMIC DNA]</scope>
    <source>
        <strain evidence="2">PS922</strain>
    </source>
</reference>
<accession>A0A5E7V7T1</accession>
<evidence type="ECO:0000313" key="2">
    <source>
        <dbReference type="EMBL" id="VVQ19079.1"/>
    </source>
</evidence>
<sequence length="104" mass="11182" precursor="true">MLALASIPGSTCVRNRCRICVVATAWVPLAMARALACCCRSPAAWLTARLPWYCMPELSMSALLVTGDWAKVDALQNMAIISSVRFILTVSGQDIQSAHSALDV</sequence>
<name>A0A5E7V7T1_PSEFL</name>
<feature type="chain" id="PRO_5023044588" evidence="1">
    <location>
        <begin position="37"/>
        <end position="104"/>
    </location>
</feature>
<evidence type="ECO:0000313" key="3">
    <source>
        <dbReference type="Proteomes" id="UP000325565"/>
    </source>
</evidence>
<dbReference type="Proteomes" id="UP000325565">
    <property type="component" value="Unassembled WGS sequence"/>
</dbReference>
<dbReference type="AlphaFoldDB" id="A0A5E7V7T1"/>
<dbReference type="EMBL" id="CABVJB010000034">
    <property type="protein sequence ID" value="VVQ19079.1"/>
    <property type="molecule type" value="Genomic_DNA"/>
</dbReference>
<keyword evidence="1" id="KW-0732">Signal</keyword>
<organism evidence="2 3">
    <name type="scientific">Pseudomonas fluorescens</name>
    <dbReference type="NCBI Taxonomy" id="294"/>
    <lineage>
        <taxon>Bacteria</taxon>
        <taxon>Pseudomonadati</taxon>
        <taxon>Pseudomonadota</taxon>
        <taxon>Gammaproteobacteria</taxon>
        <taxon>Pseudomonadales</taxon>
        <taxon>Pseudomonadaceae</taxon>
        <taxon>Pseudomonas</taxon>
    </lineage>
</organism>
<protein>
    <submittedName>
        <fullName evidence="2">Uncharacterized protein</fullName>
    </submittedName>
</protein>
<gene>
    <name evidence="2" type="ORF">PS922_05832</name>
</gene>
<evidence type="ECO:0000256" key="1">
    <source>
        <dbReference type="SAM" id="SignalP"/>
    </source>
</evidence>
<proteinExistence type="predicted"/>
<feature type="signal peptide" evidence="1">
    <location>
        <begin position="1"/>
        <end position="36"/>
    </location>
</feature>